<reference evidence="1 2" key="1">
    <citation type="submission" date="2015-12" db="EMBL/GenBank/DDBJ databases">
        <title>Draft genome sequnece of Fervidicola ferrireducens strain Y170.</title>
        <authorList>
            <person name="Patel B.K."/>
        </authorList>
    </citation>
    <scope>NUCLEOTIDE SEQUENCE [LARGE SCALE GENOMIC DNA]</scope>
    <source>
        <strain evidence="1 2">Y170</strain>
    </source>
</reference>
<evidence type="ECO:0000313" key="1">
    <source>
        <dbReference type="EMBL" id="KXG75299.1"/>
    </source>
</evidence>
<dbReference type="GO" id="GO:0051537">
    <property type="term" value="F:2 iron, 2 sulfur cluster binding"/>
    <property type="evidence" value="ECO:0007669"/>
    <property type="project" value="InterPro"/>
</dbReference>
<gene>
    <name evidence="1" type="primary">pyrK_2</name>
    <name evidence="1" type="ORF">AN618_19370</name>
</gene>
<dbReference type="SUPFAM" id="SSF52343">
    <property type="entry name" value="Ferredoxin reductase-like, C-terminal NADP-linked domain"/>
    <property type="match status" value="1"/>
</dbReference>
<dbReference type="Gene3D" id="2.40.30.10">
    <property type="entry name" value="Translation factors"/>
    <property type="match status" value="1"/>
</dbReference>
<organism evidence="1 2">
    <name type="scientific">Fervidicola ferrireducens</name>
    <dbReference type="NCBI Taxonomy" id="520764"/>
    <lineage>
        <taxon>Bacteria</taxon>
        <taxon>Bacillati</taxon>
        <taxon>Bacillota</taxon>
        <taxon>Clostridia</taxon>
        <taxon>Thermosediminibacterales</taxon>
        <taxon>Thermosediminibacteraceae</taxon>
        <taxon>Fervidicola</taxon>
    </lineage>
</organism>
<dbReference type="PROSITE" id="PS00197">
    <property type="entry name" value="2FE2S_FER_1"/>
    <property type="match status" value="1"/>
</dbReference>
<proteinExistence type="predicted"/>
<dbReference type="InterPro" id="IPR050353">
    <property type="entry name" value="PyrK_electron_transfer"/>
</dbReference>
<dbReference type="NCBIfam" id="NF004470">
    <property type="entry name" value="PRK05802.1"/>
    <property type="match status" value="1"/>
</dbReference>
<dbReference type="InParanoid" id="A0A140L424"/>
<dbReference type="InterPro" id="IPR039261">
    <property type="entry name" value="FNR_nucleotide-bd"/>
</dbReference>
<dbReference type="SUPFAM" id="SSF63380">
    <property type="entry name" value="Riboflavin synthase domain-like"/>
    <property type="match status" value="1"/>
</dbReference>
<sequence length="315" mass="35095">MVFNFNYRCIDALSPYCPCYLAETQSCLVCSVLQGKDTCDCNWQGFCVYQEYIWNGKKKENFRKTVEAKIAEKKAFSDNLVVFKVILTLPALSRDFSQPGTYVFLKSFDTPPYFEVPICVMDANEDENSLNFAVQIIGPKTKNLVRENKAFLLRGPYYNGVLGLKHIKGAKNKRCLLIGGGIGQASLVLVAKALVRGKNEITALLDAGAIKYNPAEDYLKNLGVEVQYFAKQDLVFGEMLLNLIEEKNIEMIYSGGSDVQHDFVKSAVIRSGRKIDFAASNNVQMCCGEGICGSCVVTLGSEKIKFCKAQTEYMI</sequence>
<evidence type="ECO:0000313" key="2">
    <source>
        <dbReference type="Proteomes" id="UP000070427"/>
    </source>
</evidence>
<comment type="caution">
    <text evidence="1">The sequence shown here is derived from an EMBL/GenBank/DDBJ whole genome shotgun (WGS) entry which is preliminary data.</text>
</comment>
<dbReference type="InterPro" id="IPR006058">
    <property type="entry name" value="2Fe2S_fd_BS"/>
</dbReference>
<dbReference type="AlphaFoldDB" id="A0A140L424"/>
<accession>A0A140L424</accession>
<dbReference type="PANTHER" id="PTHR43513">
    <property type="entry name" value="DIHYDROOROTATE DEHYDROGENASE B (NAD(+)), ELECTRON TRANSFER SUBUNIT"/>
    <property type="match status" value="1"/>
</dbReference>
<dbReference type="Proteomes" id="UP000070427">
    <property type="component" value="Unassembled WGS sequence"/>
</dbReference>
<dbReference type="EMBL" id="LOED01000028">
    <property type="protein sequence ID" value="KXG75299.1"/>
    <property type="molecule type" value="Genomic_DNA"/>
</dbReference>
<dbReference type="STRING" id="520764.AN618_19370"/>
<name>A0A140L424_9FIRM</name>
<protein>
    <submittedName>
        <fullName evidence="1">Dihydroorotate dehydrogenase B (NAD(+)), electron transfer subunit</fullName>
    </submittedName>
</protein>
<dbReference type="PANTHER" id="PTHR43513:SF3">
    <property type="entry name" value="DIHYDROOROTATE DEHYDROGENASE B (NAD(+)), ELECTRON TRANSFER SUBUNIT-RELATED"/>
    <property type="match status" value="1"/>
</dbReference>
<dbReference type="RefSeq" id="WP_066354397.1">
    <property type="nucleotide sequence ID" value="NZ_LOED01000028.1"/>
</dbReference>
<dbReference type="InterPro" id="IPR017938">
    <property type="entry name" value="Riboflavin_synthase-like_b-brl"/>
</dbReference>
<dbReference type="CDD" id="cd06192">
    <property type="entry name" value="DHOD_e_trans_like"/>
    <property type="match status" value="1"/>
</dbReference>
<keyword evidence="2" id="KW-1185">Reference proteome</keyword>